<keyword evidence="3" id="KW-1185">Reference proteome</keyword>
<protein>
    <submittedName>
        <fullName evidence="2">Uncharacterized protein</fullName>
    </submittedName>
</protein>
<comment type="caution">
    <text evidence="2">The sequence shown here is derived from an EMBL/GenBank/DDBJ whole genome shotgun (WGS) entry which is preliminary data.</text>
</comment>
<accession>A0AAN8XHG1</accession>
<name>A0AAN8XHG1_HALRR</name>
<evidence type="ECO:0000313" key="2">
    <source>
        <dbReference type="EMBL" id="KAK7084241.1"/>
    </source>
</evidence>
<gene>
    <name evidence="2" type="ORF">SK128_002059</name>
</gene>
<feature type="compositionally biased region" description="Polar residues" evidence="1">
    <location>
        <begin position="1"/>
        <end position="11"/>
    </location>
</feature>
<sequence>MSEGRSWSATKNGLKIGSSLPNENAPVPCVTYGEMTHLLEKAFSAEKEIIQRLREEAQQRKPAAFHLRLTVLEAEIQHQIGAK</sequence>
<dbReference type="EMBL" id="JAXCGZ010002182">
    <property type="protein sequence ID" value="KAK7084241.1"/>
    <property type="molecule type" value="Genomic_DNA"/>
</dbReference>
<evidence type="ECO:0000256" key="1">
    <source>
        <dbReference type="SAM" id="MobiDB-lite"/>
    </source>
</evidence>
<evidence type="ECO:0000313" key="3">
    <source>
        <dbReference type="Proteomes" id="UP001381693"/>
    </source>
</evidence>
<proteinExistence type="predicted"/>
<reference evidence="2 3" key="1">
    <citation type="submission" date="2023-11" db="EMBL/GenBank/DDBJ databases">
        <title>Halocaridina rubra genome assembly.</title>
        <authorList>
            <person name="Smith C."/>
        </authorList>
    </citation>
    <scope>NUCLEOTIDE SEQUENCE [LARGE SCALE GENOMIC DNA]</scope>
    <source>
        <strain evidence="2">EP-1</strain>
        <tissue evidence="2">Whole</tissue>
    </source>
</reference>
<feature type="region of interest" description="Disordered" evidence="1">
    <location>
        <begin position="1"/>
        <end position="20"/>
    </location>
</feature>
<organism evidence="2 3">
    <name type="scientific">Halocaridina rubra</name>
    <name type="common">Hawaiian red shrimp</name>
    <dbReference type="NCBI Taxonomy" id="373956"/>
    <lineage>
        <taxon>Eukaryota</taxon>
        <taxon>Metazoa</taxon>
        <taxon>Ecdysozoa</taxon>
        <taxon>Arthropoda</taxon>
        <taxon>Crustacea</taxon>
        <taxon>Multicrustacea</taxon>
        <taxon>Malacostraca</taxon>
        <taxon>Eumalacostraca</taxon>
        <taxon>Eucarida</taxon>
        <taxon>Decapoda</taxon>
        <taxon>Pleocyemata</taxon>
        <taxon>Caridea</taxon>
        <taxon>Atyoidea</taxon>
        <taxon>Atyidae</taxon>
        <taxon>Halocaridina</taxon>
    </lineage>
</organism>
<feature type="non-terminal residue" evidence="2">
    <location>
        <position position="83"/>
    </location>
</feature>
<dbReference type="AlphaFoldDB" id="A0AAN8XHG1"/>
<dbReference type="Proteomes" id="UP001381693">
    <property type="component" value="Unassembled WGS sequence"/>
</dbReference>